<accession>A0A8H4WWG7</accession>
<dbReference type="GO" id="GO:0006508">
    <property type="term" value="P:proteolysis"/>
    <property type="evidence" value="ECO:0007669"/>
    <property type="project" value="UniProtKB-KW"/>
</dbReference>
<dbReference type="Pfam" id="PF02902">
    <property type="entry name" value="Peptidase_C48"/>
    <property type="match status" value="1"/>
</dbReference>
<evidence type="ECO:0000256" key="1">
    <source>
        <dbReference type="ARBA" id="ARBA00005234"/>
    </source>
</evidence>
<dbReference type="Gene3D" id="3.40.395.10">
    <property type="entry name" value="Adenoviral Proteinase, Chain A"/>
    <property type="match status" value="1"/>
</dbReference>
<dbReference type="InterPro" id="IPR003653">
    <property type="entry name" value="Peptidase_C48_C"/>
</dbReference>
<evidence type="ECO:0000313" key="7">
    <source>
        <dbReference type="Proteomes" id="UP000622797"/>
    </source>
</evidence>
<dbReference type="Proteomes" id="UP000622797">
    <property type="component" value="Unassembled WGS sequence"/>
</dbReference>
<keyword evidence="3" id="KW-0378">Hydrolase</keyword>
<dbReference type="OrthoDB" id="5057644at2759"/>
<comment type="similarity">
    <text evidence="1">Belongs to the peptidase C48 family.</text>
</comment>
<feature type="domain" description="Ubiquitin-like protease family profile" evidence="5">
    <location>
        <begin position="1"/>
        <end position="92"/>
    </location>
</feature>
<reference evidence="6" key="1">
    <citation type="journal article" date="2020" name="BMC Genomics">
        <title>Correction to: Identification and distribution of gene clusters required for synthesis of sphingolipid metabolism inhibitors in diverse species of the filamentous fungus Fusarium.</title>
        <authorList>
            <person name="Kim H.S."/>
            <person name="Lohmar J.M."/>
            <person name="Busman M."/>
            <person name="Brown D.W."/>
            <person name="Naumann T.A."/>
            <person name="Divon H.H."/>
            <person name="Lysoe E."/>
            <person name="Uhlig S."/>
            <person name="Proctor R.H."/>
        </authorList>
    </citation>
    <scope>NUCLEOTIDE SEQUENCE</scope>
    <source>
        <strain evidence="6">NRRL 20472</strain>
    </source>
</reference>
<comment type="caution">
    <text evidence="6">The sequence shown here is derived from an EMBL/GenBank/DDBJ whole genome shotgun (WGS) entry which is preliminary data.</text>
</comment>
<gene>
    <name evidence="6" type="ORF">FSARC_12543</name>
</gene>
<dbReference type="AlphaFoldDB" id="A0A8H4WWG7"/>
<feature type="compositionally biased region" description="Low complexity" evidence="4">
    <location>
        <begin position="125"/>
        <end position="144"/>
    </location>
</feature>
<feature type="region of interest" description="Disordered" evidence="4">
    <location>
        <begin position="124"/>
        <end position="144"/>
    </location>
</feature>
<dbReference type="SUPFAM" id="SSF54001">
    <property type="entry name" value="Cysteine proteinases"/>
    <property type="match status" value="1"/>
</dbReference>
<keyword evidence="2" id="KW-0645">Protease</keyword>
<evidence type="ECO:0000256" key="3">
    <source>
        <dbReference type="ARBA" id="ARBA00022801"/>
    </source>
</evidence>
<evidence type="ECO:0000259" key="5">
    <source>
        <dbReference type="PROSITE" id="PS50600"/>
    </source>
</evidence>
<name>A0A8H4WWG7_9HYPO</name>
<evidence type="ECO:0000256" key="4">
    <source>
        <dbReference type="SAM" id="MobiDB-lite"/>
    </source>
</evidence>
<proteinExistence type="inferred from homology"/>
<dbReference type="InterPro" id="IPR038765">
    <property type="entry name" value="Papain-like_cys_pep_sf"/>
</dbReference>
<evidence type="ECO:0000313" key="6">
    <source>
        <dbReference type="EMBL" id="KAF4952922.1"/>
    </source>
</evidence>
<evidence type="ECO:0000256" key="2">
    <source>
        <dbReference type="ARBA" id="ARBA00022670"/>
    </source>
</evidence>
<dbReference type="GO" id="GO:0008234">
    <property type="term" value="F:cysteine-type peptidase activity"/>
    <property type="evidence" value="ECO:0007669"/>
    <property type="project" value="InterPro"/>
</dbReference>
<dbReference type="EMBL" id="JABEXW010000861">
    <property type="protein sequence ID" value="KAF4952922.1"/>
    <property type="molecule type" value="Genomic_DNA"/>
</dbReference>
<dbReference type="GO" id="GO:0019783">
    <property type="term" value="F:ubiquitin-like protein peptidase activity"/>
    <property type="evidence" value="ECO:0007669"/>
    <property type="project" value="UniProtKB-ARBA"/>
</dbReference>
<organism evidence="6 7">
    <name type="scientific">Fusarium sarcochroum</name>
    <dbReference type="NCBI Taxonomy" id="1208366"/>
    <lineage>
        <taxon>Eukaryota</taxon>
        <taxon>Fungi</taxon>
        <taxon>Dikarya</taxon>
        <taxon>Ascomycota</taxon>
        <taxon>Pezizomycotina</taxon>
        <taxon>Sordariomycetes</taxon>
        <taxon>Hypocreomycetidae</taxon>
        <taxon>Hypocreales</taxon>
        <taxon>Nectriaceae</taxon>
        <taxon>Fusarium</taxon>
        <taxon>Fusarium lateritium species complex</taxon>
    </lineage>
</organism>
<sequence>MWPHQHGCWKFCYLFPLHHSIGGDHWSLAVLRLALGHLDHYDSLASESRSRRVGKSFRAALDADLIVNQMVCPQQTDDVNCGIFAVAFLSSLLRNEPIGNIVVNSARKTLFSWTDAAEAAQRGDIISPPAASSPMLSSGRPSSSSLEFKSASELTSANDSWISKQIFPAIHDQIIKLNHHPDDLVIRLDNAVHRHSLLSSMPIALNEACFLTGAAIPFGEPGSFWRSAVEQVQWTEYVNSIQSAINVGGRTFGAGDDPAALQAEIAGLNAELVRLNIESSKMEAIQRLKGANEAIKKAFGI</sequence>
<reference evidence="6" key="2">
    <citation type="submission" date="2020-05" db="EMBL/GenBank/DDBJ databases">
        <authorList>
            <person name="Kim H.-S."/>
            <person name="Proctor R.H."/>
            <person name="Brown D.W."/>
        </authorList>
    </citation>
    <scope>NUCLEOTIDE SEQUENCE</scope>
    <source>
        <strain evidence="6">NRRL 20472</strain>
    </source>
</reference>
<protein>
    <recommendedName>
        <fullName evidence="5">Ubiquitin-like protease family profile domain-containing protein</fullName>
    </recommendedName>
</protein>
<dbReference type="PROSITE" id="PS50600">
    <property type="entry name" value="ULP_PROTEASE"/>
    <property type="match status" value="1"/>
</dbReference>
<keyword evidence="7" id="KW-1185">Reference proteome</keyword>